<dbReference type="Pfam" id="PF08839">
    <property type="entry name" value="CDT1"/>
    <property type="match status" value="1"/>
</dbReference>
<reference evidence="3 4" key="1">
    <citation type="journal article" date="2018" name="Sci. Rep.">
        <title>Raphidocelis subcapitata (=Pseudokirchneriella subcapitata) provides an insight into genome evolution and environmental adaptations in the Sphaeropleales.</title>
        <authorList>
            <person name="Suzuki S."/>
            <person name="Yamaguchi H."/>
            <person name="Nakajima N."/>
            <person name="Kawachi M."/>
        </authorList>
    </citation>
    <scope>NUCLEOTIDE SEQUENCE [LARGE SCALE GENOMIC DNA]</scope>
    <source>
        <strain evidence="3 4">NIES-35</strain>
    </source>
</reference>
<evidence type="ECO:0000259" key="2">
    <source>
        <dbReference type="SMART" id="SM01075"/>
    </source>
</evidence>
<feature type="region of interest" description="Disordered" evidence="1">
    <location>
        <begin position="304"/>
        <end position="435"/>
    </location>
</feature>
<accession>A0A2V0P6C3</accession>
<sequence>MEDVVVAEFASPFKRRKAALADHGKEPACFSSPPAPARKTLGRFFTPQGKGKPAGGPAAPATPGGEPRAATESRGRDIFCPDGPAAEEGLLVPEPEPLPQQLALLRELLGAIYVTLPLVKARGQLATHANLRVPVQNLCSRNLTVAHLQQIKALYPDAFTWQHVLAPAGRNGRQEEQLLLGLTPPERLASAQKQQQQEREAAAAAAAQQQQQQQQHATPSRRATRTAARGTPSKASPAPSPAKRAGSAGLLSPAGARPAAIGASASLQGTQQQQKEFLKALQAFAASAGGKGGDAELALAQLPPPAPASVRDATPSRRLGSAGSGSGLGGAGGEALPRTPQTGASGRVAASPIGTPADPGTPATDATVRTLDFSPVPGSKQPVPRFDAPAAGATTPGGTKRNALGLSLPRPSPRGAGGGDGLLSPRGHGRDGAALRPSRLCFDSLAPPASAAAAMAAPAEAPEQQPAPAKPAAPRVRRLSFDAPAAAGPREGGGGGEPAAAVEEGQVQLAREGSGSGRQLSGGLQFELKASTMALLDRAASAQVRVEQARQAAELDARHHLDLAPGTFEVLRCIFGNKGPCALPHQKVVSEIRSRSTSKTGLSPADADAQLRAMLRLLPAWIRLDHPAGVALADMRVVVRIHRRTPWGDLRRQLLERIAAARLEAVPVAGKDAEAAAAAEAADLARAALDAAVERAQAAAAAQAGSTSGSSGGSGAVAGGDEGSGEAATGAAAEEGEEGERAEDAAAAGRLDRDQAPSGGGEQRRAAGEGGKVPPEALAACLKARVWGRQGGSA</sequence>
<dbReference type="GO" id="GO:0030174">
    <property type="term" value="P:regulation of DNA-templated DNA replication initiation"/>
    <property type="evidence" value="ECO:0007669"/>
    <property type="project" value="InterPro"/>
</dbReference>
<organism evidence="3 4">
    <name type="scientific">Raphidocelis subcapitata</name>
    <dbReference type="NCBI Taxonomy" id="307507"/>
    <lineage>
        <taxon>Eukaryota</taxon>
        <taxon>Viridiplantae</taxon>
        <taxon>Chlorophyta</taxon>
        <taxon>core chlorophytes</taxon>
        <taxon>Chlorophyceae</taxon>
        <taxon>CS clade</taxon>
        <taxon>Sphaeropleales</taxon>
        <taxon>Selenastraceae</taxon>
        <taxon>Raphidocelis</taxon>
    </lineage>
</organism>
<dbReference type="Proteomes" id="UP000247498">
    <property type="component" value="Unassembled WGS sequence"/>
</dbReference>
<feature type="region of interest" description="Disordered" evidence="1">
    <location>
        <begin position="22"/>
        <end position="75"/>
    </location>
</feature>
<dbReference type="InterPro" id="IPR038090">
    <property type="entry name" value="Cdt1_C_WH_dom_sf"/>
</dbReference>
<dbReference type="GO" id="GO:0003677">
    <property type="term" value="F:DNA binding"/>
    <property type="evidence" value="ECO:0007669"/>
    <property type="project" value="InterPro"/>
</dbReference>
<proteinExistence type="predicted"/>
<dbReference type="OrthoDB" id="540186at2759"/>
<dbReference type="STRING" id="307507.A0A2V0P6C3"/>
<dbReference type="SUPFAM" id="SSF46785">
    <property type="entry name" value="Winged helix' DNA-binding domain"/>
    <property type="match status" value="1"/>
</dbReference>
<feature type="region of interest" description="Disordered" evidence="1">
    <location>
        <begin position="188"/>
        <end position="254"/>
    </location>
</feature>
<dbReference type="InterPro" id="IPR014939">
    <property type="entry name" value="CDT1_Gemini-bd-like"/>
</dbReference>
<evidence type="ECO:0000313" key="3">
    <source>
        <dbReference type="EMBL" id="GBF92635.1"/>
    </source>
</evidence>
<dbReference type="GO" id="GO:0000076">
    <property type="term" value="P:DNA replication checkpoint signaling"/>
    <property type="evidence" value="ECO:0007669"/>
    <property type="project" value="TreeGrafter"/>
</dbReference>
<comment type="caution">
    <text evidence="3">The sequence shown here is derived from an EMBL/GenBank/DDBJ whole genome shotgun (WGS) entry which is preliminary data.</text>
</comment>
<dbReference type="InParanoid" id="A0A2V0P6C3"/>
<dbReference type="GO" id="GO:0070182">
    <property type="term" value="F:DNA polymerase binding"/>
    <property type="evidence" value="ECO:0007669"/>
    <property type="project" value="TreeGrafter"/>
</dbReference>
<dbReference type="SMART" id="SM01075">
    <property type="entry name" value="CDT1"/>
    <property type="match status" value="1"/>
</dbReference>
<dbReference type="GO" id="GO:0005634">
    <property type="term" value="C:nucleus"/>
    <property type="evidence" value="ECO:0007669"/>
    <property type="project" value="TreeGrafter"/>
</dbReference>
<dbReference type="EMBL" id="BDRX01000033">
    <property type="protein sequence ID" value="GBF92635.1"/>
    <property type="molecule type" value="Genomic_DNA"/>
</dbReference>
<dbReference type="AlphaFoldDB" id="A0A2V0P6C3"/>
<evidence type="ECO:0000256" key="1">
    <source>
        <dbReference type="SAM" id="MobiDB-lite"/>
    </source>
</evidence>
<dbReference type="InterPro" id="IPR036390">
    <property type="entry name" value="WH_DNA-bd_sf"/>
</dbReference>
<dbReference type="InterPro" id="IPR045173">
    <property type="entry name" value="Cdt1"/>
</dbReference>
<feature type="region of interest" description="Disordered" evidence="1">
    <location>
        <begin position="453"/>
        <end position="475"/>
    </location>
</feature>
<feature type="compositionally biased region" description="Gly residues" evidence="1">
    <location>
        <begin position="710"/>
        <end position="722"/>
    </location>
</feature>
<dbReference type="PANTHER" id="PTHR28637">
    <property type="entry name" value="DNA REPLICATION FACTOR CDT1"/>
    <property type="match status" value="1"/>
</dbReference>
<name>A0A2V0P6C3_9CHLO</name>
<gene>
    <name evidence="3" type="ORF">Rsub_05249</name>
</gene>
<evidence type="ECO:0000313" key="4">
    <source>
        <dbReference type="Proteomes" id="UP000247498"/>
    </source>
</evidence>
<feature type="compositionally biased region" description="Low complexity" evidence="1">
    <location>
        <begin position="453"/>
        <end position="474"/>
    </location>
</feature>
<feature type="domain" description="CDT1 Geminin-binding" evidence="2">
    <location>
        <begin position="98"/>
        <end position="304"/>
    </location>
</feature>
<feature type="compositionally biased region" description="Low complexity" evidence="1">
    <location>
        <begin position="202"/>
        <end position="254"/>
    </location>
</feature>
<feature type="compositionally biased region" description="Low complexity" evidence="1">
    <location>
        <begin position="388"/>
        <end position="399"/>
    </location>
</feature>
<feature type="compositionally biased region" description="Gly residues" evidence="1">
    <location>
        <begin position="322"/>
        <end position="333"/>
    </location>
</feature>
<feature type="region of interest" description="Disordered" evidence="1">
    <location>
        <begin position="702"/>
        <end position="775"/>
    </location>
</feature>
<feature type="compositionally biased region" description="Low complexity" evidence="1">
    <location>
        <begin position="47"/>
        <end position="68"/>
    </location>
</feature>
<protein>
    <recommendedName>
        <fullName evidence="2">CDT1 Geminin-binding domain-containing protein</fullName>
    </recommendedName>
</protein>
<keyword evidence="4" id="KW-1185">Reference proteome</keyword>
<dbReference type="GO" id="GO:0071163">
    <property type="term" value="P:DNA replication preinitiation complex assembly"/>
    <property type="evidence" value="ECO:0007669"/>
    <property type="project" value="InterPro"/>
</dbReference>
<dbReference type="GO" id="GO:0000278">
    <property type="term" value="P:mitotic cell cycle"/>
    <property type="evidence" value="ECO:0007669"/>
    <property type="project" value="TreeGrafter"/>
</dbReference>
<dbReference type="Gene3D" id="1.10.10.1420">
    <property type="entry name" value="DNA replication factor Cdt1, C-terminal WH domain"/>
    <property type="match status" value="1"/>
</dbReference>
<dbReference type="PANTHER" id="PTHR28637:SF1">
    <property type="entry name" value="DNA REPLICATION FACTOR CDT1"/>
    <property type="match status" value="1"/>
</dbReference>